<gene>
    <name evidence="2" type="primary">LOC104735585</name>
</gene>
<dbReference type="RefSeq" id="XP_010453703.1">
    <property type="nucleotide sequence ID" value="XM_010455401.1"/>
</dbReference>
<dbReference type="Proteomes" id="UP000694864">
    <property type="component" value="Chromosome 13"/>
</dbReference>
<evidence type="ECO:0000313" key="1">
    <source>
        <dbReference type="Proteomes" id="UP000694864"/>
    </source>
</evidence>
<sequence length="88" mass="10134">MGETVDFIMREEEKKGAVSFTHADLITTAEQLDKEGKHDYAFEILEWMDRKKMSFSPKELQLFVGIIAKTKGLDAAEAYFKKVDPNFK</sequence>
<reference evidence="1" key="1">
    <citation type="journal article" date="2014" name="Nat. Commun.">
        <title>The emerging biofuel crop Camelina sativa retains a highly undifferentiated hexaploid genome structure.</title>
        <authorList>
            <person name="Kagale S."/>
            <person name="Koh C."/>
            <person name="Nixon J."/>
            <person name="Bollina V."/>
            <person name="Clarke W.E."/>
            <person name="Tuteja R."/>
            <person name="Spillane C."/>
            <person name="Robinson S.J."/>
            <person name="Links M.G."/>
            <person name="Clarke C."/>
            <person name="Higgins E.E."/>
            <person name="Huebert T."/>
            <person name="Sharpe A.G."/>
            <person name="Parkin I.A."/>
        </authorList>
    </citation>
    <scope>NUCLEOTIDE SEQUENCE [LARGE SCALE GENOMIC DNA]</scope>
    <source>
        <strain evidence="1">cv. DH55</strain>
    </source>
</reference>
<dbReference type="GeneID" id="104735585"/>
<organism evidence="1 2">
    <name type="scientific">Camelina sativa</name>
    <name type="common">False flax</name>
    <name type="synonym">Myagrum sativum</name>
    <dbReference type="NCBI Taxonomy" id="90675"/>
    <lineage>
        <taxon>Eukaryota</taxon>
        <taxon>Viridiplantae</taxon>
        <taxon>Streptophyta</taxon>
        <taxon>Embryophyta</taxon>
        <taxon>Tracheophyta</taxon>
        <taxon>Spermatophyta</taxon>
        <taxon>Magnoliopsida</taxon>
        <taxon>eudicotyledons</taxon>
        <taxon>Gunneridae</taxon>
        <taxon>Pentapetalae</taxon>
        <taxon>rosids</taxon>
        <taxon>malvids</taxon>
        <taxon>Brassicales</taxon>
        <taxon>Brassicaceae</taxon>
        <taxon>Camelineae</taxon>
        <taxon>Camelina</taxon>
    </lineage>
</organism>
<evidence type="ECO:0000313" key="2">
    <source>
        <dbReference type="RefSeq" id="XP_010453703.1"/>
    </source>
</evidence>
<reference evidence="2" key="2">
    <citation type="submission" date="2025-08" db="UniProtKB">
        <authorList>
            <consortium name="RefSeq"/>
        </authorList>
    </citation>
    <scope>IDENTIFICATION</scope>
    <source>
        <tissue evidence="2">Leaf</tissue>
    </source>
</reference>
<proteinExistence type="predicted"/>
<name>A0ABM0VBE1_CAMSA</name>
<protein>
    <submittedName>
        <fullName evidence="2">Pentatricopeptide repeat-containing protein At1g02370, mitochondrial-like</fullName>
    </submittedName>
</protein>
<accession>A0ABM0VBE1</accession>
<keyword evidence="1" id="KW-1185">Reference proteome</keyword>